<dbReference type="GO" id="GO:0005886">
    <property type="term" value="C:plasma membrane"/>
    <property type="evidence" value="ECO:0007669"/>
    <property type="project" value="TreeGrafter"/>
</dbReference>
<feature type="transmembrane region" description="Helical" evidence="7">
    <location>
        <begin position="514"/>
        <end position="533"/>
    </location>
</feature>
<keyword evidence="5 7" id="KW-0472">Membrane</keyword>
<dbReference type="Gene3D" id="1.20.1250.20">
    <property type="entry name" value="MFS general substrate transporter like domains"/>
    <property type="match status" value="2"/>
</dbReference>
<feature type="transmembrane region" description="Helical" evidence="7">
    <location>
        <begin position="363"/>
        <end position="383"/>
    </location>
</feature>
<evidence type="ECO:0000256" key="2">
    <source>
        <dbReference type="ARBA" id="ARBA00022448"/>
    </source>
</evidence>
<sequence length="636" mass="69291">MATEREPLIVNGSNLTQDHRPLGPRDISRSTRYGILVGLWSATFLSSLNTTLVATLLPSISSDFNKSHEASWLGTSYLLAVCTFTPLYGRLCNIMGRRGANQLAVCIAALGTLFCGFSTNMGMLVAARFLSGMGGGGIVTTCTITTSDMYSMRSRGLAQGVQSVFNGLGMGLGGPIGGLISDRFGWRWAFLIQMPLFVLSLALTTYNLRYVTPGKGKNAKDVLKRIDYGGSFAILLSVGSCLVFLSMKYNEDLPWSNRWVYLPLALACIFFVIFILVELLVAPEPIMAPFLLKQKVPVLVGANNFLVALCNFSVMYFFPMWFQTVALTSASTAGLHLMPNSVCMSAGSLFAGWMMHRTGKYKLINIIFGFFPFIGITLITLMREDSGPLQMWLSIVSAALYSLTDVWIIVSYQVPLGFGNAVVLQTNLVALLAHLPESSMAVGTGFGQLFRGMGQVGGVAISSALFQYKLDYELRSRIRGDGAAEIVSQIRHSTTLVGKLPPDLQRAARESYAISLRAVFTLAACSTLLAYLVRLPVRSQPVVFVRFYIDGILVEIPEKNLDSQPEGTDTRPRSISPRAESRALPPASCHHAADNGGDEDTQPLLAKREHRFSTLEPTEGMQDLESALIGGSARQR</sequence>
<keyword evidence="10" id="KW-1185">Reference proteome</keyword>
<dbReference type="GO" id="GO:0015174">
    <property type="term" value="F:basic amino acid transmembrane transporter activity"/>
    <property type="evidence" value="ECO:0007669"/>
    <property type="project" value="TreeGrafter"/>
</dbReference>
<evidence type="ECO:0000256" key="7">
    <source>
        <dbReference type="SAM" id="Phobius"/>
    </source>
</evidence>
<feature type="region of interest" description="Disordered" evidence="6">
    <location>
        <begin position="561"/>
        <end position="636"/>
    </location>
</feature>
<dbReference type="InterPro" id="IPR036259">
    <property type="entry name" value="MFS_trans_sf"/>
</dbReference>
<proteinExistence type="predicted"/>
<gene>
    <name evidence="9" type="ORF">EV702DRAFT_1026765</name>
</gene>
<dbReference type="GO" id="GO:0012505">
    <property type="term" value="C:endomembrane system"/>
    <property type="evidence" value="ECO:0007669"/>
    <property type="project" value="UniProtKB-SubCell"/>
</dbReference>
<feature type="transmembrane region" description="Helical" evidence="7">
    <location>
        <begin position="302"/>
        <end position="321"/>
    </location>
</feature>
<feature type="domain" description="Major facilitator superfamily (MFS) profile" evidence="8">
    <location>
        <begin position="35"/>
        <end position="542"/>
    </location>
</feature>
<dbReference type="SUPFAM" id="SSF103473">
    <property type="entry name" value="MFS general substrate transporter"/>
    <property type="match status" value="1"/>
</dbReference>
<evidence type="ECO:0000313" key="9">
    <source>
        <dbReference type="EMBL" id="KAG1778351.1"/>
    </source>
</evidence>
<dbReference type="EMBL" id="JABBWD010000016">
    <property type="protein sequence ID" value="KAG1778351.1"/>
    <property type="molecule type" value="Genomic_DNA"/>
</dbReference>
<feature type="transmembrane region" description="Helical" evidence="7">
    <location>
        <begin position="259"/>
        <end position="281"/>
    </location>
</feature>
<comment type="subcellular location">
    <subcellularLocation>
        <location evidence="1">Endomembrane system</location>
        <topology evidence="1">Multi-pass membrane protein</topology>
    </subcellularLocation>
</comment>
<reference evidence="9" key="1">
    <citation type="journal article" date="2020" name="New Phytol.">
        <title>Comparative genomics reveals dynamic genome evolution in host specialist ectomycorrhizal fungi.</title>
        <authorList>
            <person name="Lofgren L.A."/>
            <person name="Nguyen N.H."/>
            <person name="Vilgalys R."/>
            <person name="Ruytinx J."/>
            <person name="Liao H.L."/>
            <person name="Branco S."/>
            <person name="Kuo A."/>
            <person name="LaButti K."/>
            <person name="Lipzen A."/>
            <person name="Andreopoulos W."/>
            <person name="Pangilinan J."/>
            <person name="Riley R."/>
            <person name="Hundley H."/>
            <person name="Na H."/>
            <person name="Barry K."/>
            <person name="Grigoriev I.V."/>
            <person name="Stajich J.E."/>
            <person name="Kennedy P.G."/>
        </authorList>
    </citation>
    <scope>NUCLEOTIDE SEQUENCE</scope>
    <source>
        <strain evidence="9">DOB743</strain>
    </source>
</reference>
<keyword evidence="2" id="KW-0813">Transport</keyword>
<feature type="transmembrane region" description="Helical" evidence="7">
    <location>
        <begin position="33"/>
        <end position="58"/>
    </location>
</feature>
<dbReference type="Proteomes" id="UP000714275">
    <property type="component" value="Unassembled WGS sequence"/>
</dbReference>
<dbReference type="GO" id="GO:0000329">
    <property type="term" value="C:fungal-type vacuole membrane"/>
    <property type="evidence" value="ECO:0007669"/>
    <property type="project" value="TreeGrafter"/>
</dbReference>
<accession>A0A9P7D4M9</accession>
<feature type="transmembrane region" description="Helical" evidence="7">
    <location>
        <begin position="186"/>
        <end position="208"/>
    </location>
</feature>
<dbReference type="PROSITE" id="PS50850">
    <property type="entry name" value="MFS"/>
    <property type="match status" value="1"/>
</dbReference>
<evidence type="ECO:0000256" key="1">
    <source>
        <dbReference type="ARBA" id="ARBA00004127"/>
    </source>
</evidence>
<feature type="transmembrane region" description="Helical" evidence="7">
    <location>
        <begin position="157"/>
        <end position="180"/>
    </location>
</feature>
<dbReference type="InterPro" id="IPR020846">
    <property type="entry name" value="MFS_dom"/>
</dbReference>
<evidence type="ECO:0000256" key="6">
    <source>
        <dbReference type="SAM" id="MobiDB-lite"/>
    </source>
</evidence>
<evidence type="ECO:0000256" key="4">
    <source>
        <dbReference type="ARBA" id="ARBA00022989"/>
    </source>
</evidence>
<evidence type="ECO:0000256" key="3">
    <source>
        <dbReference type="ARBA" id="ARBA00022692"/>
    </source>
</evidence>
<dbReference type="PANTHER" id="PTHR23501">
    <property type="entry name" value="MAJOR FACILITATOR SUPERFAMILY"/>
    <property type="match status" value="1"/>
</dbReference>
<evidence type="ECO:0000313" key="10">
    <source>
        <dbReference type="Proteomes" id="UP000714275"/>
    </source>
</evidence>
<dbReference type="Pfam" id="PF07690">
    <property type="entry name" value="MFS_1"/>
    <property type="match status" value="1"/>
</dbReference>
<name>A0A9P7D4M9_9AGAM</name>
<feature type="transmembrane region" description="Helical" evidence="7">
    <location>
        <begin position="389"/>
        <end position="410"/>
    </location>
</feature>
<dbReference type="AlphaFoldDB" id="A0A9P7D4M9"/>
<evidence type="ECO:0000256" key="5">
    <source>
        <dbReference type="ARBA" id="ARBA00023136"/>
    </source>
</evidence>
<feature type="transmembrane region" description="Helical" evidence="7">
    <location>
        <begin position="100"/>
        <end position="119"/>
    </location>
</feature>
<keyword evidence="4 7" id="KW-1133">Transmembrane helix</keyword>
<dbReference type="PANTHER" id="PTHR23501:SF191">
    <property type="entry name" value="VACUOLAR BASIC AMINO ACID TRANSPORTER 4"/>
    <property type="match status" value="1"/>
</dbReference>
<feature type="transmembrane region" description="Helical" evidence="7">
    <location>
        <begin position="228"/>
        <end position="247"/>
    </location>
</feature>
<keyword evidence="3 7" id="KW-0812">Transmembrane</keyword>
<dbReference type="InterPro" id="IPR011701">
    <property type="entry name" value="MFS"/>
</dbReference>
<evidence type="ECO:0000259" key="8">
    <source>
        <dbReference type="PROSITE" id="PS50850"/>
    </source>
</evidence>
<comment type="caution">
    <text evidence="9">The sequence shown here is derived from an EMBL/GenBank/DDBJ whole genome shotgun (WGS) entry which is preliminary data.</text>
</comment>
<organism evidence="9 10">
    <name type="scientific">Suillus placidus</name>
    <dbReference type="NCBI Taxonomy" id="48579"/>
    <lineage>
        <taxon>Eukaryota</taxon>
        <taxon>Fungi</taxon>
        <taxon>Dikarya</taxon>
        <taxon>Basidiomycota</taxon>
        <taxon>Agaricomycotina</taxon>
        <taxon>Agaricomycetes</taxon>
        <taxon>Agaricomycetidae</taxon>
        <taxon>Boletales</taxon>
        <taxon>Suillineae</taxon>
        <taxon>Suillaceae</taxon>
        <taxon>Suillus</taxon>
    </lineage>
</organism>
<feature type="transmembrane region" description="Helical" evidence="7">
    <location>
        <begin position="70"/>
        <end position="88"/>
    </location>
</feature>
<dbReference type="OrthoDB" id="3437016at2759"/>
<protein>
    <submittedName>
        <fullName evidence="9">Major facilitator superfamily domain-containing protein</fullName>
    </submittedName>
</protein>